<dbReference type="Pfam" id="PF11316">
    <property type="entry name" value="Rhamno_transf"/>
    <property type="match status" value="1"/>
</dbReference>
<evidence type="ECO:0000313" key="2">
    <source>
        <dbReference type="Proteomes" id="UP000422989"/>
    </source>
</evidence>
<dbReference type="EMBL" id="CP032550">
    <property type="protein sequence ID" value="QGU28894.1"/>
    <property type="molecule type" value="Genomic_DNA"/>
</dbReference>
<protein>
    <recommendedName>
        <fullName evidence="3">Rhamnosyl transferase</fullName>
    </recommendedName>
</protein>
<organism evidence="1 2">
    <name type="scientific">Microbacterium oryzae</name>
    <dbReference type="NCBI Taxonomy" id="743009"/>
    <lineage>
        <taxon>Bacteria</taxon>
        <taxon>Bacillati</taxon>
        <taxon>Actinomycetota</taxon>
        <taxon>Actinomycetes</taxon>
        <taxon>Micrococcales</taxon>
        <taxon>Microbacteriaceae</taxon>
        <taxon>Microbacterium</taxon>
    </lineage>
</organism>
<dbReference type="Proteomes" id="UP000422989">
    <property type="component" value="Chromosome"/>
</dbReference>
<name>A0A6I6E3Z8_9MICO</name>
<sequence length="286" mass="31973">MPTAAVDHVILTRFNLPTPGPESLVRAREGWLRERIDLFERYTVPSVSRQTEKGFRWIVYLDPQSPSWLLERLAPHVEAGLFTALYRESVSWQDVAVDARSLTGASGSILLTTNLDNDDAIADDFVERLQALARRHPRAALFLGRGIIAHGDEVYLRRDDENAFCSVAEPWDAPVTAWRDWHTLLHDHLPVVTDGGRPAWLQVVHGGNVSNRVRGVRVSPFAYRALFGDLLDELPAPPRGTVAFDRLVRSPARFSRETVRGLGKRAFVAVAGKDGLDRLKARMAGQ</sequence>
<dbReference type="KEGG" id="moj:D7D94_09270"/>
<dbReference type="AlphaFoldDB" id="A0A6I6E3Z8"/>
<gene>
    <name evidence="1" type="ORF">D7D94_09270</name>
</gene>
<dbReference type="OrthoDB" id="9771846at2"/>
<keyword evidence="2" id="KW-1185">Reference proteome</keyword>
<accession>A0A6I6E3Z8</accession>
<dbReference type="InterPro" id="IPR021466">
    <property type="entry name" value="Put_rhamnosyl_transferase"/>
</dbReference>
<evidence type="ECO:0000313" key="1">
    <source>
        <dbReference type="EMBL" id="QGU28894.1"/>
    </source>
</evidence>
<proteinExistence type="predicted"/>
<evidence type="ECO:0008006" key="3">
    <source>
        <dbReference type="Google" id="ProtNLM"/>
    </source>
</evidence>
<reference evidence="1 2" key="1">
    <citation type="submission" date="2018-09" db="EMBL/GenBank/DDBJ databases">
        <title>Whole genome sequencing of Microbacterium oryzae strain MB-10T.</title>
        <authorList>
            <person name="Das S.K."/>
        </authorList>
    </citation>
    <scope>NUCLEOTIDE SEQUENCE [LARGE SCALE GENOMIC DNA]</scope>
    <source>
        <strain evidence="1 2">MB-10</strain>
    </source>
</reference>